<evidence type="ECO:0000256" key="3">
    <source>
        <dbReference type="ARBA" id="ARBA00017951"/>
    </source>
</evidence>
<evidence type="ECO:0000256" key="5">
    <source>
        <dbReference type="ARBA" id="ARBA00022824"/>
    </source>
</evidence>
<dbReference type="Pfam" id="PF04420">
    <property type="entry name" value="CHD5"/>
    <property type="match status" value="1"/>
</dbReference>
<keyword evidence="10" id="KW-0732">Signal</keyword>
<keyword evidence="6" id="KW-1133">Transmembrane helix</keyword>
<dbReference type="EMBL" id="KT754446">
    <property type="protein sequence ID" value="ALS04280.1"/>
    <property type="molecule type" value="mRNA"/>
</dbReference>
<evidence type="ECO:0000313" key="11">
    <source>
        <dbReference type="EMBL" id="ALS04280.1"/>
    </source>
</evidence>
<dbReference type="PANTHER" id="PTHR42650:SF1">
    <property type="entry name" value="GUIDED ENTRY OF TAIL-ANCHORED PROTEINS FACTOR 1"/>
    <property type="match status" value="1"/>
</dbReference>
<evidence type="ECO:0000256" key="2">
    <source>
        <dbReference type="ARBA" id="ARBA00010799"/>
    </source>
</evidence>
<dbReference type="Gene3D" id="1.10.287.660">
    <property type="entry name" value="Helix hairpin bin"/>
    <property type="match status" value="1"/>
</dbReference>
<dbReference type="GO" id="GO:0005789">
    <property type="term" value="C:endoplasmic reticulum membrane"/>
    <property type="evidence" value="ECO:0007669"/>
    <property type="project" value="UniProtKB-SubCell"/>
</dbReference>
<name>A0A0U2LEU1_ACAPC</name>
<dbReference type="GO" id="GO:0043529">
    <property type="term" value="C:GET complex"/>
    <property type="evidence" value="ECO:0007669"/>
    <property type="project" value="TreeGrafter"/>
</dbReference>
<accession>A0A0U2LEU1</accession>
<feature type="chain" id="PRO_5006831048" description="Guided entry of tail-anchored proteins factor 1" evidence="10">
    <location>
        <begin position="19"/>
        <end position="177"/>
    </location>
</feature>
<comment type="subcellular location">
    <subcellularLocation>
        <location evidence="1">Endoplasmic reticulum membrane</location>
        <topology evidence="1">Multi-pass membrane protein</topology>
    </subcellularLocation>
</comment>
<dbReference type="InterPro" id="IPR029012">
    <property type="entry name" value="Helix_hairpin_bin_sf"/>
</dbReference>
<organism evidence="11">
    <name type="scientific">Acartia pacifica</name>
    <name type="common">Copepod</name>
    <dbReference type="NCBI Taxonomy" id="335913"/>
    <lineage>
        <taxon>Eukaryota</taxon>
        <taxon>Metazoa</taxon>
        <taxon>Ecdysozoa</taxon>
        <taxon>Arthropoda</taxon>
        <taxon>Crustacea</taxon>
        <taxon>Multicrustacea</taxon>
        <taxon>Hexanauplia</taxon>
        <taxon>Copepoda</taxon>
        <taxon>Calanoida</taxon>
        <taxon>Acartiidae</taxon>
        <taxon>Acartia</taxon>
    </lineage>
</organism>
<evidence type="ECO:0000256" key="9">
    <source>
        <dbReference type="ARBA" id="ARBA00033006"/>
    </source>
</evidence>
<proteinExistence type="evidence at transcript level"/>
<dbReference type="AlphaFoldDB" id="A0A0U2LEU1"/>
<dbReference type="GO" id="GO:0071816">
    <property type="term" value="P:tail-anchored membrane protein insertion into ER membrane"/>
    <property type="evidence" value="ECO:0007669"/>
    <property type="project" value="InterPro"/>
</dbReference>
<dbReference type="InterPro" id="IPR028945">
    <property type="entry name" value="Get1"/>
</dbReference>
<keyword evidence="5" id="KW-0256">Endoplasmic reticulum</keyword>
<evidence type="ECO:0000256" key="6">
    <source>
        <dbReference type="ARBA" id="ARBA00022989"/>
    </source>
</evidence>
<reference evidence="11" key="1">
    <citation type="journal article" date="2015" name="Sci. Rep.">
        <title>Spliced leader RNA trans-splicing discovered in copepods.</title>
        <authorList>
            <person name="Yang F."/>
            <person name="Xu D."/>
            <person name="Zhuang Y."/>
            <person name="Yi X."/>
            <person name="Huang Y."/>
            <person name="Chen H."/>
            <person name="Lin S."/>
            <person name="Campbell D.A."/>
            <person name="Sturm N.R."/>
            <person name="Liu G."/>
            <person name="Zhang H."/>
        </authorList>
    </citation>
    <scope>NUCLEOTIDE SEQUENCE</scope>
</reference>
<keyword evidence="4" id="KW-0812">Transmembrane</keyword>
<feature type="signal peptide" evidence="10">
    <location>
        <begin position="1"/>
        <end position="18"/>
    </location>
</feature>
<evidence type="ECO:0000256" key="7">
    <source>
        <dbReference type="ARBA" id="ARBA00023136"/>
    </source>
</evidence>
<evidence type="ECO:0000256" key="4">
    <source>
        <dbReference type="ARBA" id="ARBA00022692"/>
    </source>
</evidence>
<evidence type="ECO:0000256" key="1">
    <source>
        <dbReference type="ARBA" id="ARBA00004477"/>
    </source>
</evidence>
<comment type="similarity">
    <text evidence="2">Belongs to the WRB/GET1 family.</text>
</comment>
<evidence type="ECO:0000256" key="10">
    <source>
        <dbReference type="SAM" id="SignalP"/>
    </source>
</evidence>
<dbReference type="PANTHER" id="PTHR42650">
    <property type="entry name" value="TAIL-ANCHORED PROTEIN INSERTION RECEPTOR WRB"/>
    <property type="match status" value="1"/>
</dbReference>
<dbReference type="GO" id="GO:0043495">
    <property type="term" value="F:protein-membrane adaptor activity"/>
    <property type="evidence" value="ECO:0007669"/>
    <property type="project" value="TreeGrafter"/>
</dbReference>
<protein>
    <recommendedName>
        <fullName evidence="3">Guided entry of tail-anchored proteins factor 1</fullName>
    </recommendedName>
    <alternativeName>
        <fullName evidence="8">Tail-anchored protein insertion receptor WRB</fullName>
    </alternativeName>
    <alternativeName>
        <fullName evidence="9">Tryptophan-rich basic protein</fullName>
    </alternativeName>
</protein>
<sequence>MLLMLWGFVLSCLNYVVAPITKYLANITSQITDSEIEIIKQVRDLKKELRNISMMDEFATYAKTERKINKLTEKLELYKGARKTQADKASSAIKITLNSILGLATMMTVWSYWEEPIVTLPPQWIWPLGWLVASPGVKIPGGVSLPVWMMLCRSSLRMLPSLPRLVPVPSYHQVPLD</sequence>
<keyword evidence="7" id="KW-0472">Membrane</keyword>
<evidence type="ECO:0000256" key="8">
    <source>
        <dbReference type="ARBA" id="ARBA00032437"/>
    </source>
</evidence>